<keyword evidence="3" id="KW-1005">Bacterial flagellum biogenesis</keyword>
<dbReference type="GO" id="GO:0044780">
    <property type="term" value="P:bacterial-type flagellum assembly"/>
    <property type="evidence" value="ECO:0007669"/>
    <property type="project" value="InterPro"/>
</dbReference>
<accession>F2K3K6</accession>
<dbReference type="InterPro" id="IPR038610">
    <property type="entry name" value="FliK-like_C_sf"/>
</dbReference>
<dbReference type="Proteomes" id="UP000001062">
    <property type="component" value="Chromosome"/>
</dbReference>
<comment type="function">
    <text evidence="1">Controls the length of the flagellar hook.</text>
</comment>
<dbReference type="RefSeq" id="WP_013662347.1">
    <property type="nucleotide sequence ID" value="NC_015276.1"/>
</dbReference>
<dbReference type="Pfam" id="PF02120">
    <property type="entry name" value="Flg_hook"/>
    <property type="match status" value="1"/>
</dbReference>
<name>F2K3K6_MARM1</name>
<dbReference type="GO" id="GO:0009424">
    <property type="term" value="C:bacterial-type flagellum hook"/>
    <property type="evidence" value="ECO:0007669"/>
    <property type="project" value="InterPro"/>
</dbReference>
<proteinExistence type="inferred from homology"/>
<feature type="domain" description="Flagellar hook-length control protein-like C-terminal" evidence="5">
    <location>
        <begin position="525"/>
        <end position="607"/>
    </location>
</feature>
<dbReference type="InterPro" id="IPR052563">
    <property type="entry name" value="FliK"/>
</dbReference>
<dbReference type="KEGG" id="mme:Marme_3229"/>
<evidence type="ECO:0000259" key="5">
    <source>
        <dbReference type="Pfam" id="PF02120"/>
    </source>
</evidence>
<evidence type="ECO:0000256" key="3">
    <source>
        <dbReference type="ARBA" id="ARBA00022795"/>
    </source>
</evidence>
<gene>
    <name evidence="6" type="ordered locus">Marme_3229</name>
</gene>
<sequence>MLNPEPIQVKNNLLSTSSRSNVASKSSSESSFGEHFSKFSSSNDETTRYSRSNSTSISQGQVRDTDNLVAKEVLPEESVKSQDKELLPEETARSKDKEVLSEETSRPQDKGQSKEEGAFVNSKQSHTQGGNQEDVDVEKEKAASDNKETSEDELASQLVVDEKGWSEKSGNVLHSERHDAENTLSTDSELSNDEVSSEVSNADFAEVSREALGPNDLIKLESKDGEVQTVNTADIDYGDFSDDLNLNGAINSKTDANKVVHNENILSDVGAEKSLSATIGSTSASIADKVNLAAESVSLEEGAISEDAEAVIRSATANNIEPSTSIAEKLSNAVVASAPILKGLEKTADKVANLDIQSANAIELSDGDSELEGDNLDWVISQIKSSGVNQPLQNQHSLSLTGATSTSFANSSPLSNGLPLANGEGALNESDVVQDILENVDDEISIEPDLEFGDLKKKELDSTLVKLFGASEGVEAGNGLTSNAVASATQSAISNTARVQGQAVPSYIMSNVPNSPEWAGEMSQKVSIMKTDGIKTAHIHLDPPELGSLTVKVQVDHDGNTQVSFVASSHVARDAIESQLSRLREMLAQQGMNLDNVDVDVSSGGSQAGSTSKEGNGQGRASSGSGDDTNELGEDVRLYELHEEKQGIDYYA</sequence>
<feature type="compositionally biased region" description="Polar residues" evidence="4">
    <location>
        <begin position="121"/>
        <end position="131"/>
    </location>
</feature>
<dbReference type="Gene3D" id="3.30.750.140">
    <property type="match status" value="1"/>
</dbReference>
<evidence type="ECO:0000256" key="4">
    <source>
        <dbReference type="SAM" id="MobiDB-lite"/>
    </source>
</evidence>
<feature type="region of interest" description="Disordered" evidence="4">
    <location>
        <begin position="597"/>
        <end position="639"/>
    </location>
</feature>
<organism evidence="6 7">
    <name type="scientific">Marinomonas mediterranea (strain ATCC 700492 / JCM 21426 / NBRC 103028 / MMB-1)</name>
    <dbReference type="NCBI Taxonomy" id="717774"/>
    <lineage>
        <taxon>Bacteria</taxon>
        <taxon>Pseudomonadati</taxon>
        <taxon>Pseudomonadota</taxon>
        <taxon>Gammaproteobacteria</taxon>
        <taxon>Oceanospirillales</taxon>
        <taxon>Oceanospirillaceae</taxon>
        <taxon>Marinomonas</taxon>
    </lineage>
</organism>
<reference evidence="6 7" key="1">
    <citation type="journal article" date="2012" name="Stand. Genomic Sci.">
        <title>Complete genome sequence of the melanogenic marine bacterium Marinomonas mediterranea type strain (MMB-1(T)).</title>
        <authorList>
            <person name="Lucas-Elio P."/>
            <person name="Goodwin L."/>
            <person name="Woyke T."/>
            <person name="Pitluck S."/>
            <person name="Nolan M."/>
            <person name="Kyrpides N.C."/>
            <person name="Detter J.C."/>
            <person name="Copeland A."/>
            <person name="Teshima H."/>
            <person name="Bruce D."/>
            <person name="Detter C."/>
            <person name="Tapia R."/>
            <person name="Han S."/>
            <person name="Land M.L."/>
            <person name="Ivanova N."/>
            <person name="Mikhailova N."/>
            <person name="Johnston A.W."/>
            <person name="Sanchez-Amat A."/>
        </authorList>
    </citation>
    <scope>NUCLEOTIDE SEQUENCE [LARGE SCALE GENOMIC DNA]</scope>
    <source>
        <strain evidence="7">ATCC 700492 / JCM 21426 / NBRC 103028 / MMB-1</strain>
    </source>
</reference>
<dbReference type="EMBL" id="CP002583">
    <property type="protein sequence ID" value="ADZ92445.1"/>
    <property type="molecule type" value="Genomic_DNA"/>
</dbReference>
<dbReference type="InterPro" id="IPR021136">
    <property type="entry name" value="Flagellar_hook_control-like_C"/>
</dbReference>
<feature type="compositionally biased region" description="Polar residues" evidence="4">
    <location>
        <begin position="49"/>
        <end position="62"/>
    </location>
</feature>
<keyword evidence="6" id="KW-0966">Cell projection</keyword>
<protein>
    <submittedName>
        <fullName evidence="6">Flagellar hook-length control protein-like protein</fullName>
    </submittedName>
</protein>
<feature type="compositionally biased region" description="Low complexity" evidence="4">
    <location>
        <begin position="15"/>
        <end position="42"/>
    </location>
</feature>
<dbReference type="InterPro" id="IPR001635">
    <property type="entry name" value="Flag_hook_Flik"/>
</dbReference>
<dbReference type="STRING" id="717774.Marme_3229"/>
<dbReference type="CDD" id="cd17470">
    <property type="entry name" value="T3SS_Flik_C"/>
    <property type="match status" value="1"/>
</dbReference>
<dbReference type="HOGENOM" id="CLU_420230_0_0_6"/>
<evidence type="ECO:0000256" key="2">
    <source>
        <dbReference type="ARBA" id="ARBA00009149"/>
    </source>
</evidence>
<keyword evidence="6" id="KW-0969">Cilium</keyword>
<feature type="compositionally biased region" description="Basic and acidic residues" evidence="4">
    <location>
        <begin position="73"/>
        <end position="117"/>
    </location>
</feature>
<feature type="compositionally biased region" description="Polar residues" evidence="4">
    <location>
        <begin position="603"/>
        <end position="627"/>
    </location>
</feature>
<keyword evidence="7" id="KW-1185">Reference proteome</keyword>
<comment type="similarity">
    <text evidence="2">Belongs to the FliK family.</text>
</comment>
<dbReference type="AlphaFoldDB" id="F2K3K6"/>
<feature type="region of interest" description="Disordered" evidence="4">
    <location>
        <begin position="1"/>
        <end position="214"/>
    </location>
</feature>
<dbReference type="PANTHER" id="PTHR37533:SF2">
    <property type="entry name" value="FLAGELLAR HOOK-LENGTH CONTROL PROTEIN"/>
    <property type="match status" value="1"/>
</dbReference>
<dbReference type="PANTHER" id="PTHR37533">
    <property type="entry name" value="FLAGELLAR HOOK-LENGTH CONTROL PROTEIN"/>
    <property type="match status" value="1"/>
</dbReference>
<evidence type="ECO:0000313" key="6">
    <source>
        <dbReference type="EMBL" id="ADZ92445.1"/>
    </source>
</evidence>
<keyword evidence="6" id="KW-0282">Flagellum</keyword>
<dbReference type="PATRIC" id="fig|717774.3.peg.3322"/>
<evidence type="ECO:0000256" key="1">
    <source>
        <dbReference type="ARBA" id="ARBA00003944"/>
    </source>
</evidence>
<feature type="compositionally biased region" description="Basic and acidic residues" evidence="4">
    <location>
        <begin position="138"/>
        <end position="149"/>
    </location>
</feature>
<dbReference type="OrthoDB" id="1792985at2"/>
<evidence type="ECO:0000313" key="7">
    <source>
        <dbReference type="Proteomes" id="UP000001062"/>
    </source>
</evidence>
<dbReference type="eggNOG" id="COG3144">
    <property type="taxonomic scope" value="Bacteria"/>
</dbReference>
<dbReference type="PRINTS" id="PR01007">
    <property type="entry name" value="FLGHOOKFLIK"/>
</dbReference>